<evidence type="ECO:0000313" key="2">
    <source>
        <dbReference type="EMBL" id="KAL3717423.1"/>
    </source>
</evidence>
<feature type="compositionally biased region" description="Basic and acidic residues" evidence="1">
    <location>
        <begin position="32"/>
        <end position="47"/>
    </location>
</feature>
<feature type="region of interest" description="Disordered" evidence="1">
    <location>
        <begin position="1"/>
        <end position="67"/>
    </location>
</feature>
<organism evidence="2 3">
    <name type="scientific">Eucalyptus globulus</name>
    <name type="common">Tasmanian blue gum</name>
    <dbReference type="NCBI Taxonomy" id="34317"/>
    <lineage>
        <taxon>Eukaryota</taxon>
        <taxon>Viridiplantae</taxon>
        <taxon>Streptophyta</taxon>
        <taxon>Embryophyta</taxon>
        <taxon>Tracheophyta</taxon>
        <taxon>Spermatophyta</taxon>
        <taxon>Magnoliopsida</taxon>
        <taxon>eudicotyledons</taxon>
        <taxon>Gunneridae</taxon>
        <taxon>Pentapetalae</taxon>
        <taxon>rosids</taxon>
        <taxon>malvids</taxon>
        <taxon>Myrtales</taxon>
        <taxon>Myrtaceae</taxon>
        <taxon>Myrtoideae</taxon>
        <taxon>Eucalypteae</taxon>
        <taxon>Eucalyptus</taxon>
    </lineage>
</organism>
<dbReference type="AlphaFoldDB" id="A0ABD3ITA7"/>
<dbReference type="EMBL" id="JBJKBG010000011">
    <property type="protein sequence ID" value="KAL3717423.1"/>
    <property type="molecule type" value="Genomic_DNA"/>
</dbReference>
<keyword evidence="3" id="KW-1185">Reference proteome</keyword>
<sequence>MRGRRGEAGGKLGPAAEAGSQSKSSAAIGVENRPEERRGEERDDQNRRRITVAGGGGTTATATATGGDFWLGNCTDTGCTLAALFREGKGVRAAYESEKRRSEVGRLGLLK</sequence>
<reference evidence="2 3" key="1">
    <citation type="submission" date="2024-11" db="EMBL/GenBank/DDBJ databases">
        <title>Chromosome-level genome assembly of Eucalyptus globulus Labill. provides insights into its genome evolution.</title>
        <authorList>
            <person name="Li X."/>
        </authorList>
    </citation>
    <scope>NUCLEOTIDE SEQUENCE [LARGE SCALE GENOMIC DNA]</scope>
    <source>
        <strain evidence="2">CL2024</strain>
        <tissue evidence="2">Fresh tender leaves</tissue>
    </source>
</reference>
<proteinExistence type="predicted"/>
<accession>A0ABD3ITA7</accession>
<evidence type="ECO:0000313" key="3">
    <source>
        <dbReference type="Proteomes" id="UP001634007"/>
    </source>
</evidence>
<gene>
    <name evidence="2" type="ORF">ACJRO7_008930</name>
</gene>
<dbReference type="Proteomes" id="UP001634007">
    <property type="component" value="Unassembled WGS sequence"/>
</dbReference>
<evidence type="ECO:0000256" key="1">
    <source>
        <dbReference type="SAM" id="MobiDB-lite"/>
    </source>
</evidence>
<protein>
    <submittedName>
        <fullName evidence="2">Uncharacterized protein</fullName>
    </submittedName>
</protein>
<name>A0ABD3ITA7_EUCGL</name>
<comment type="caution">
    <text evidence="2">The sequence shown here is derived from an EMBL/GenBank/DDBJ whole genome shotgun (WGS) entry which is preliminary data.</text>
</comment>